<dbReference type="SUPFAM" id="SSF52540">
    <property type="entry name" value="P-loop containing nucleoside triphosphate hydrolases"/>
    <property type="match status" value="1"/>
</dbReference>
<dbReference type="Gene3D" id="3.40.50.300">
    <property type="entry name" value="P-loop containing nucleotide triphosphate hydrolases"/>
    <property type="match status" value="1"/>
</dbReference>
<dbReference type="GeneID" id="78084001"/>
<dbReference type="eggNOG" id="COG1484">
    <property type="taxonomic scope" value="Bacteria"/>
</dbReference>
<keyword evidence="2" id="KW-1185">Reference proteome</keyword>
<proteinExistence type="predicted"/>
<evidence type="ECO:0000313" key="1">
    <source>
        <dbReference type="EMBL" id="EGK04644.1"/>
    </source>
</evidence>
<accession>F8X597</accession>
<evidence type="ECO:0000313" key="2">
    <source>
        <dbReference type="Proteomes" id="UP000006420"/>
    </source>
</evidence>
<protein>
    <submittedName>
        <fullName evidence="1">Uncharacterized protein</fullName>
    </submittedName>
</protein>
<organism evidence="1 2">
    <name type="scientific">Dysgonomonas mossii DSM 22836</name>
    <dbReference type="NCBI Taxonomy" id="742767"/>
    <lineage>
        <taxon>Bacteria</taxon>
        <taxon>Pseudomonadati</taxon>
        <taxon>Bacteroidota</taxon>
        <taxon>Bacteroidia</taxon>
        <taxon>Bacteroidales</taxon>
        <taxon>Dysgonomonadaceae</taxon>
        <taxon>Dysgonomonas</taxon>
    </lineage>
</organism>
<dbReference type="AlphaFoldDB" id="F8X597"/>
<dbReference type="InterPro" id="IPR027417">
    <property type="entry name" value="P-loop_NTPase"/>
</dbReference>
<dbReference type="RefSeq" id="WP_006844772.1">
    <property type="nucleotide sequence ID" value="NZ_GL892019.1"/>
</dbReference>
<dbReference type="Proteomes" id="UP000006420">
    <property type="component" value="Unassembled WGS sequence"/>
</dbReference>
<dbReference type="HOGENOM" id="CLU_105794_1_0_10"/>
<sequence>MRLNRLLDNRTTQSKCNLSTEELTIRKNAFLDIAKKNIPDFSIDERNREVINNLFFYFNGIEGKYKLDKGIWLFGDIGTGKSSLMYLFSEFKKLYFDGFKIHICSKVSNDYAINGDLDKYTYNEKGYPGGPVSMCFDELGRETIPANYYGQKLNVMQHILHIRYSLWQSTGVKTFITTNDDPSAIESKYGDFIRDRNREMFNIVLLQGKSRRK</sequence>
<reference evidence="1 2" key="1">
    <citation type="submission" date="2011-04" db="EMBL/GenBank/DDBJ databases">
        <title>The Genome Sequence of Dysgonomonas mossii DSM 22836.</title>
        <authorList>
            <consortium name="The Broad Institute Genome Sequencing Platform"/>
            <person name="Earl A."/>
            <person name="Ward D."/>
            <person name="Feldgarden M."/>
            <person name="Gevers D."/>
            <person name="Pudlo N."/>
            <person name="Martens E."/>
            <person name="Allen-Vercoe E."/>
            <person name="Young S.K."/>
            <person name="Zeng Q."/>
            <person name="Gargeya S."/>
            <person name="Fitzgerald M."/>
            <person name="Haas B."/>
            <person name="Abouelleil A."/>
            <person name="Alvarado L."/>
            <person name="Arachchi H.M."/>
            <person name="Berlin A."/>
            <person name="Brown A."/>
            <person name="Chapman S.B."/>
            <person name="Chen Z."/>
            <person name="Dunbar C."/>
            <person name="Freedman E."/>
            <person name="Gearin G."/>
            <person name="Gellesch M."/>
            <person name="Goldberg J."/>
            <person name="Griggs A."/>
            <person name="Gujja S."/>
            <person name="Heiman D."/>
            <person name="Howarth C."/>
            <person name="Larson L."/>
            <person name="Lui A."/>
            <person name="MacDonald P.J.P."/>
            <person name="Mehta T."/>
            <person name="Montmayeur A."/>
            <person name="Murphy C."/>
            <person name="Neiman D."/>
            <person name="Pearson M."/>
            <person name="Priest M."/>
            <person name="Roberts A."/>
            <person name="Saif S."/>
            <person name="Shea T."/>
            <person name="Shenoy N."/>
            <person name="Sisk P."/>
            <person name="Stolte C."/>
            <person name="Sykes S."/>
            <person name="Yandava C."/>
            <person name="Wortman J."/>
            <person name="Nusbaum C."/>
            <person name="Birren B."/>
        </authorList>
    </citation>
    <scope>NUCLEOTIDE SEQUENCE [LARGE SCALE GENOMIC DNA]</scope>
    <source>
        <strain evidence="1 2">DSM 22836</strain>
    </source>
</reference>
<dbReference type="EMBL" id="ADLW01000027">
    <property type="protein sequence ID" value="EGK04644.1"/>
    <property type="molecule type" value="Genomic_DNA"/>
</dbReference>
<comment type="caution">
    <text evidence="1">The sequence shown here is derived from an EMBL/GenBank/DDBJ whole genome shotgun (WGS) entry which is preliminary data.</text>
</comment>
<name>F8X597_9BACT</name>
<gene>
    <name evidence="1" type="ORF">HMPREF9456_03406</name>
</gene>
<dbReference type="STRING" id="742767.HMPREF9456_03406"/>